<dbReference type="Gene3D" id="3.55.50.30">
    <property type="match status" value="1"/>
</dbReference>
<keyword evidence="10" id="KW-0998">Cell outer membrane</keyword>
<evidence type="ECO:0000256" key="11">
    <source>
        <dbReference type="RuleBase" id="RU003357"/>
    </source>
</evidence>
<sequence length="804" mass="84646" precursor="true">MRADAWRRWALASSFACVTGWSGGAAAAQPRLAFDIPSKPMKAALVDFAVQAGVSISTQAAAGCAPTSQPLRGRFTLKDGLAKMLAGSGCGFRLIDAGAVEIVRLPPAKPVTRRAPHAVSAPSGALDELVVVATRRPTPADRLAYAVSAVDGATIRGLGLRDANDLALAVPAMTVTNLGPGRDKIMLRGLSDGPLTGRTQSMVGLYLDDTRLTYNAPDPDLLLIDVAQVEVLRGPQGALYGSGSLGGVLHLVTEQPNPDRLEAWIAGNVGATHGGDASNGLSAMVNLPILKGRGAVRAVLYRDQQGGYVDDTGLGLKNVNRTLRSGGRANVKIDLGAGWTLTAGGAAQFINSDDTQYALASQAPYTRRNQVREPHDNDFAEAHLNLKGEIGGIQARWTISAVDHDIASRYDASSAPPIALSPGPAAYDDADRTHSLVTEGSLASPEDARVQWLVGAFLARTHQDIDLALTRLADAPAQALAETRRDTLDEAALYGEATLPIGRSLSATLGGRLFTSKTRVTSRTVALTGPIAPFSGAIEDSGFAPRLVLSYTLSPSALIYVQAAEGYRAGGFNTTGPPGQMFSASGEIEPRRRYGGDELWSLEAGGKVSLLDGRLRLRGAAFQASWKDIQSDELLPSGLPFTANIGDGRNLGLEFEGSYRVAGLQLGANLIFNAPELEKANPAFPARKDVSLAGVPHRAGGVTAHYDWPLGSDLTLELDGRYAYVGHSRLTFDATTAPSMGGYATGRLAVGLATTRWRATVSLDNPTNARGDTFAYGNPFSLRTTDQVTPLRPRTLSLGVRVAY</sequence>
<evidence type="ECO:0000259" key="13">
    <source>
        <dbReference type="Pfam" id="PF00593"/>
    </source>
</evidence>
<dbReference type="InterPro" id="IPR012910">
    <property type="entry name" value="Plug_dom"/>
</dbReference>
<dbReference type="OrthoDB" id="9760333at2"/>
<comment type="subcellular location">
    <subcellularLocation>
        <location evidence="1">Cell outer membrane</location>
        <topology evidence="1">Multi-pass membrane protein</topology>
    </subcellularLocation>
</comment>
<feature type="domain" description="TonB-dependent receptor-like beta-barrel" evidence="13">
    <location>
        <begin position="336"/>
        <end position="765"/>
    </location>
</feature>
<dbReference type="Pfam" id="PF00593">
    <property type="entry name" value="TonB_dep_Rec_b-barrel"/>
    <property type="match status" value="1"/>
</dbReference>
<dbReference type="AlphaFoldDB" id="B0SVT5"/>
<comment type="similarity">
    <text evidence="11">Belongs to the TonB-dependent receptor family.</text>
</comment>
<keyword evidence="8 11" id="KW-0798">TonB box</keyword>
<dbReference type="KEGG" id="cak:Caul_2426"/>
<dbReference type="InterPro" id="IPR000531">
    <property type="entry name" value="Beta-barrel_TonB"/>
</dbReference>
<evidence type="ECO:0000256" key="5">
    <source>
        <dbReference type="ARBA" id="ARBA00022692"/>
    </source>
</evidence>
<keyword evidence="5" id="KW-0812">Transmembrane</keyword>
<dbReference type="InterPro" id="IPR036942">
    <property type="entry name" value="Beta-barrel_TonB_sf"/>
</dbReference>
<feature type="domain" description="TonB-dependent receptor plug" evidence="14">
    <location>
        <begin position="142"/>
        <end position="248"/>
    </location>
</feature>
<evidence type="ECO:0000256" key="1">
    <source>
        <dbReference type="ARBA" id="ARBA00004571"/>
    </source>
</evidence>
<keyword evidence="7" id="KW-0406">Ion transport</keyword>
<evidence type="ECO:0000256" key="6">
    <source>
        <dbReference type="ARBA" id="ARBA00023004"/>
    </source>
</evidence>
<organism evidence="15">
    <name type="scientific">Caulobacter sp. (strain K31)</name>
    <dbReference type="NCBI Taxonomy" id="366602"/>
    <lineage>
        <taxon>Bacteria</taxon>
        <taxon>Pseudomonadati</taxon>
        <taxon>Pseudomonadota</taxon>
        <taxon>Alphaproteobacteria</taxon>
        <taxon>Caulobacterales</taxon>
        <taxon>Caulobacteraceae</taxon>
        <taxon>Caulobacter</taxon>
    </lineage>
</organism>
<dbReference type="HOGENOM" id="CLU_008287_15_1_5"/>
<dbReference type="STRING" id="366602.Caul_2426"/>
<evidence type="ECO:0000256" key="9">
    <source>
        <dbReference type="ARBA" id="ARBA00023136"/>
    </source>
</evidence>
<keyword evidence="9 11" id="KW-0472">Membrane</keyword>
<evidence type="ECO:0000256" key="4">
    <source>
        <dbReference type="ARBA" id="ARBA00022496"/>
    </source>
</evidence>
<evidence type="ECO:0000256" key="10">
    <source>
        <dbReference type="ARBA" id="ARBA00023237"/>
    </source>
</evidence>
<evidence type="ECO:0000256" key="2">
    <source>
        <dbReference type="ARBA" id="ARBA00022448"/>
    </source>
</evidence>
<gene>
    <name evidence="15" type="ordered locus">Caul_2426</name>
</gene>
<keyword evidence="15" id="KW-0675">Receptor</keyword>
<keyword evidence="6" id="KW-0408">Iron</keyword>
<dbReference type="GO" id="GO:0006826">
    <property type="term" value="P:iron ion transport"/>
    <property type="evidence" value="ECO:0007669"/>
    <property type="project" value="UniProtKB-KW"/>
</dbReference>
<dbReference type="eggNOG" id="COG4771">
    <property type="taxonomic scope" value="Bacteria"/>
</dbReference>
<evidence type="ECO:0000313" key="15">
    <source>
        <dbReference type="EMBL" id="ABZ71553.1"/>
    </source>
</evidence>
<feature type="signal peptide" evidence="12">
    <location>
        <begin position="1"/>
        <end position="27"/>
    </location>
</feature>
<keyword evidence="4" id="KW-0410">Iron transport</keyword>
<evidence type="ECO:0000256" key="7">
    <source>
        <dbReference type="ARBA" id="ARBA00023065"/>
    </source>
</evidence>
<keyword evidence="2" id="KW-0813">Transport</keyword>
<dbReference type="GO" id="GO:0009279">
    <property type="term" value="C:cell outer membrane"/>
    <property type="evidence" value="ECO:0007669"/>
    <property type="project" value="UniProtKB-SubCell"/>
</dbReference>
<dbReference type="PANTHER" id="PTHR32552">
    <property type="entry name" value="FERRICHROME IRON RECEPTOR-RELATED"/>
    <property type="match status" value="1"/>
</dbReference>
<dbReference type="EMBL" id="CP000927">
    <property type="protein sequence ID" value="ABZ71553.1"/>
    <property type="molecule type" value="Genomic_DNA"/>
</dbReference>
<proteinExistence type="inferred from homology"/>
<dbReference type="SUPFAM" id="SSF56935">
    <property type="entry name" value="Porins"/>
    <property type="match status" value="1"/>
</dbReference>
<evidence type="ECO:0000259" key="14">
    <source>
        <dbReference type="Pfam" id="PF07715"/>
    </source>
</evidence>
<dbReference type="Pfam" id="PF07715">
    <property type="entry name" value="Plug"/>
    <property type="match status" value="1"/>
</dbReference>
<reference evidence="15" key="1">
    <citation type="submission" date="2008-01" db="EMBL/GenBank/DDBJ databases">
        <title>Complete sequence of chromosome of Caulobacter sp. K31.</title>
        <authorList>
            <consortium name="US DOE Joint Genome Institute"/>
            <person name="Copeland A."/>
            <person name="Lucas S."/>
            <person name="Lapidus A."/>
            <person name="Barry K."/>
            <person name="Glavina del Rio T."/>
            <person name="Dalin E."/>
            <person name="Tice H."/>
            <person name="Pitluck S."/>
            <person name="Bruce D."/>
            <person name="Goodwin L."/>
            <person name="Thompson L.S."/>
            <person name="Brettin T."/>
            <person name="Detter J.C."/>
            <person name="Han C."/>
            <person name="Schmutz J."/>
            <person name="Larimer F."/>
            <person name="Land M."/>
            <person name="Hauser L."/>
            <person name="Kyrpides N."/>
            <person name="Kim E."/>
            <person name="Stephens C."/>
            <person name="Richardson P."/>
        </authorList>
    </citation>
    <scope>NUCLEOTIDE SEQUENCE [LARGE SCALE GENOMIC DNA]</scope>
    <source>
        <strain evidence="15">K31</strain>
    </source>
</reference>
<name>B0SVT5_CAUSK</name>
<keyword evidence="12" id="KW-0732">Signal</keyword>
<evidence type="ECO:0000256" key="8">
    <source>
        <dbReference type="ARBA" id="ARBA00023077"/>
    </source>
</evidence>
<dbReference type="InterPro" id="IPR039426">
    <property type="entry name" value="TonB-dep_rcpt-like"/>
</dbReference>
<keyword evidence="3" id="KW-1134">Transmembrane beta strand</keyword>
<accession>B0SVT5</accession>
<evidence type="ECO:0000256" key="3">
    <source>
        <dbReference type="ARBA" id="ARBA00022452"/>
    </source>
</evidence>
<dbReference type="PANTHER" id="PTHR32552:SF81">
    <property type="entry name" value="TONB-DEPENDENT OUTER MEMBRANE RECEPTOR"/>
    <property type="match status" value="1"/>
</dbReference>
<evidence type="ECO:0000256" key="12">
    <source>
        <dbReference type="SAM" id="SignalP"/>
    </source>
</evidence>
<dbReference type="Gene3D" id="2.40.170.20">
    <property type="entry name" value="TonB-dependent receptor, beta-barrel domain"/>
    <property type="match status" value="1"/>
</dbReference>
<protein>
    <submittedName>
        <fullName evidence="15">TonB-dependent receptor plug</fullName>
    </submittedName>
</protein>
<feature type="chain" id="PRO_5002753137" evidence="12">
    <location>
        <begin position="28"/>
        <end position="804"/>
    </location>
</feature>